<name>A0A5B9QTR7_9BACT</name>
<protein>
    <submittedName>
        <fullName evidence="1">Uncharacterized protein</fullName>
    </submittedName>
</protein>
<proteinExistence type="predicted"/>
<dbReference type="InterPro" id="IPR005361">
    <property type="entry name" value="UPF0158"/>
</dbReference>
<dbReference type="Proteomes" id="UP000325286">
    <property type="component" value="Chromosome"/>
</dbReference>
<keyword evidence="2" id="KW-1185">Reference proteome</keyword>
<dbReference type="KEGG" id="rul:UC8_28130"/>
<dbReference type="Pfam" id="PF03682">
    <property type="entry name" value="UPF0158"/>
    <property type="match status" value="1"/>
</dbReference>
<dbReference type="InterPro" id="IPR053860">
    <property type="entry name" value="DUF6932"/>
</dbReference>
<evidence type="ECO:0000313" key="2">
    <source>
        <dbReference type="Proteomes" id="UP000325286"/>
    </source>
</evidence>
<organism evidence="1 2">
    <name type="scientific">Roseimaritima ulvae</name>
    <dbReference type="NCBI Taxonomy" id="980254"/>
    <lineage>
        <taxon>Bacteria</taxon>
        <taxon>Pseudomonadati</taxon>
        <taxon>Planctomycetota</taxon>
        <taxon>Planctomycetia</taxon>
        <taxon>Pirellulales</taxon>
        <taxon>Pirellulaceae</taxon>
        <taxon>Roseimaritima</taxon>
    </lineage>
</organism>
<evidence type="ECO:0000313" key="1">
    <source>
        <dbReference type="EMBL" id="QEG40795.1"/>
    </source>
</evidence>
<dbReference type="EMBL" id="CP042914">
    <property type="protein sequence ID" value="QEG40795.1"/>
    <property type="molecule type" value="Genomic_DNA"/>
</dbReference>
<dbReference type="RefSeq" id="WP_084426280.1">
    <property type="nucleotide sequence ID" value="NZ_CP042914.1"/>
</dbReference>
<dbReference type="SUPFAM" id="SSF81301">
    <property type="entry name" value="Nucleotidyltransferase"/>
    <property type="match status" value="1"/>
</dbReference>
<reference evidence="1 2" key="1">
    <citation type="submission" date="2019-08" db="EMBL/GenBank/DDBJ databases">
        <title>Deep-cultivation of Planctomycetes and their phenomic and genomic characterization uncovers novel biology.</title>
        <authorList>
            <person name="Wiegand S."/>
            <person name="Jogler M."/>
            <person name="Boedeker C."/>
            <person name="Pinto D."/>
            <person name="Vollmers J."/>
            <person name="Rivas-Marin E."/>
            <person name="Kohn T."/>
            <person name="Peeters S.H."/>
            <person name="Heuer A."/>
            <person name="Rast P."/>
            <person name="Oberbeckmann S."/>
            <person name="Bunk B."/>
            <person name="Jeske O."/>
            <person name="Meyerdierks A."/>
            <person name="Storesund J.E."/>
            <person name="Kallscheuer N."/>
            <person name="Luecker S."/>
            <person name="Lage O.M."/>
            <person name="Pohl T."/>
            <person name="Merkel B.J."/>
            <person name="Hornburger P."/>
            <person name="Mueller R.-W."/>
            <person name="Bruemmer F."/>
            <person name="Labrenz M."/>
            <person name="Spormann A.M."/>
            <person name="Op den Camp H."/>
            <person name="Overmann J."/>
            <person name="Amann R."/>
            <person name="Jetten M.S.M."/>
            <person name="Mascher T."/>
            <person name="Medema M.H."/>
            <person name="Devos D.P."/>
            <person name="Kaster A.-K."/>
            <person name="Ovreas L."/>
            <person name="Rohde M."/>
            <person name="Galperin M.Y."/>
            <person name="Jogler C."/>
        </authorList>
    </citation>
    <scope>NUCLEOTIDE SEQUENCE [LARGE SCALE GENOMIC DNA]</scope>
    <source>
        <strain evidence="1 2">UC8</strain>
    </source>
</reference>
<accession>A0A5B9QTR7</accession>
<dbReference type="OrthoDB" id="289773at2"/>
<gene>
    <name evidence="1" type="ORF">UC8_28130</name>
</gene>
<dbReference type="Pfam" id="PF22014">
    <property type="entry name" value="DUF6932"/>
    <property type="match status" value="1"/>
</dbReference>
<dbReference type="InterPro" id="IPR043519">
    <property type="entry name" value="NT_sf"/>
</dbReference>
<sequence length="361" mass="41039">MKKLQIDWMNLESAFEQSSGEFSSFDTASSYFDKDTGQVHVVDEDVRAATESIMEDLDEAGIEGSEWTEQDVFRTPSYEILSDWMKPAVLPAMQIEYGASIDRFESIPQFESHDAFEWMEAFVDTVRDEAIQDKLASALRQFKTFRKFRDAMESDRRLQRQWRAFESARQVEAIIEWLSSIDVEPLNPTESTYNPPPLPDLRKIMFAEVRRFVHLARDLAGAERIALIGSLTTDKEFPKDIDLLVTITDDCDLTELARLGRQLTGHMMAHGAGADVFLADQAGNYLGRTCLWKRCEPGIRQSCDAKSCGARKFLHDDFASIRLNKDVIRNPPVKLWPEVSATSTPPPDVIQFLLDPLSQEA</sequence>
<dbReference type="AlphaFoldDB" id="A0A5B9QTR7"/>